<dbReference type="Proteomes" id="UP000294299">
    <property type="component" value="Chromosome NFRAN"/>
</dbReference>
<proteinExistence type="predicted"/>
<evidence type="ECO:0000313" key="1">
    <source>
        <dbReference type="EMBL" id="VFJ14792.1"/>
    </source>
</evidence>
<accession>A0A484IAL9</accession>
<name>A0A484IAL9_9ARCH</name>
<dbReference type="GeneID" id="55648799"/>
<dbReference type="RefSeq" id="WP_172602288.1">
    <property type="nucleotide sequence ID" value="NZ_LR216287.1"/>
</dbReference>
<keyword evidence="2" id="KW-1185">Reference proteome</keyword>
<evidence type="ECO:0000313" key="2">
    <source>
        <dbReference type="Proteomes" id="UP000294299"/>
    </source>
</evidence>
<gene>
    <name evidence="1" type="ORF">NFRAN_2470</name>
</gene>
<protein>
    <submittedName>
        <fullName evidence="1">Uncharacterized protein</fullName>
    </submittedName>
</protein>
<organism evidence="1 2">
    <name type="scientific">Candidatus Nitrosocosmicus franklandianus</name>
    <dbReference type="NCBI Taxonomy" id="1798806"/>
    <lineage>
        <taxon>Archaea</taxon>
        <taxon>Nitrososphaerota</taxon>
        <taxon>Nitrososphaeria</taxon>
        <taxon>Nitrososphaerales</taxon>
        <taxon>Nitrososphaeraceae</taxon>
        <taxon>Candidatus Nitrosocosmicus</taxon>
    </lineage>
</organism>
<reference evidence="1 2" key="1">
    <citation type="submission" date="2019-02" db="EMBL/GenBank/DDBJ databases">
        <authorList>
            <person name="Lehtovirta-Morley E L."/>
        </authorList>
    </citation>
    <scope>NUCLEOTIDE SEQUENCE [LARGE SCALE GENOMIC DNA]</scope>
    <source>
        <strain evidence="1">NFRAN1</strain>
    </source>
</reference>
<sequence>MNIKSGNNIINIQVQESNGKNVAGQSSQNGQMYSDILILQEQSTEQDSSVVS</sequence>
<dbReference type="KEGG" id="nfn:NFRAN_2470"/>
<dbReference type="AlphaFoldDB" id="A0A484IAL9"/>
<dbReference type="EMBL" id="LR216287">
    <property type="protein sequence ID" value="VFJ14792.1"/>
    <property type="molecule type" value="Genomic_DNA"/>
</dbReference>